<dbReference type="PATRIC" id="fig|1608419.3.peg.181"/>
<evidence type="ECO:0000313" key="2">
    <source>
        <dbReference type="Proteomes" id="UP000035037"/>
    </source>
</evidence>
<comment type="caution">
    <text evidence="1">The sequence shown here is derived from an EMBL/GenBank/DDBJ whole genome shotgun (WGS) entry which is preliminary data.</text>
</comment>
<reference evidence="1 2" key="1">
    <citation type="submission" date="2015-02" db="EMBL/GenBank/DDBJ databases">
        <authorList>
            <person name="Slaby B."/>
            <person name="Hentschel U."/>
        </authorList>
    </citation>
    <scope>NUCLEOTIDE SEQUENCE [LARGE SCALE GENOMIC DNA]</scope>
    <source>
        <strain evidence="1">15L</strain>
    </source>
</reference>
<protein>
    <recommendedName>
        <fullName evidence="3">HNH endonuclease</fullName>
    </recommendedName>
</protein>
<proteinExistence type="predicted"/>
<gene>
    <name evidence="1" type="ORF">TQ37_05735</name>
</gene>
<dbReference type="Proteomes" id="UP000035037">
    <property type="component" value="Unassembled WGS sequence"/>
</dbReference>
<name>A0A0G8AVG6_9SYNE</name>
<dbReference type="AlphaFoldDB" id="A0A0G8AVG6"/>
<accession>A0A0G8AVG6</accession>
<evidence type="ECO:0000313" key="1">
    <source>
        <dbReference type="EMBL" id="KKZ12305.1"/>
    </source>
</evidence>
<evidence type="ECO:0008006" key="3">
    <source>
        <dbReference type="Google" id="ProtNLM"/>
    </source>
</evidence>
<dbReference type="EMBL" id="JYFQ01000113">
    <property type="protein sequence ID" value="KKZ12305.1"/>
    <property type="molecule type" value="Genomic_DNA"/>
</dbReference>
<organism evidence="1 2">
    <name type="scientific">Candidatus Synechococcus spongiarum 15L</name>
    <dbReference type="NCBI Taxonomy" id="1608419"/>
    <lineage>
        <taxon>Bacteria</taxon>
        <taxon>Bacillati</taxon>
        <taxon>Cyanobacteriota</taxon>
        <taxon>Cyanophyceae</taxon>
        <taxon>Synechococcales</taxon>
        <taxon>Synechococcaceae</taxon>
        <taxon>Synechococcus</taxon>
    </lineage>
</organism>
<sequence length="118" mass="12827">MAIKLVNERIAEERGPWGGATALDAPPKGTDPGHLPSYRTHRHRLHGEQEGICAGCDTHFPGGTDHPDNLQLPCSGCNRSKGRQDHAWPNGDTAFAPRTVATSLKENVYSAFLDEKTL</sequence>
<reference evidence="1 2" key="2">
    <citation type="submission" date="2015-05" db="EMBL/GenBank/DDBJ databases">
        <title>Lifestyle Evolution in Cyanobacterial Symbionts of Sponges.</title>
        <authorList>
            <person name="Burgsdorf I."/>
            <person name="Slaby B.M."/>
            <person name="Handley K.M."/>
            <person name="Haber M."/>
            <person name="Blom J."/>
            <person name="Marshall C.W."/>
            <person name="Gilbert J.A."/>
            <person name="Hentschel U."/>
            <person name="Steindler L."/>
        </authorList>
    </citation>
    <scope>NUCLEOTIDE SEQUENCE [LARGE SCALE GENOMIC DNA]</scope>
    <source>
        <strain evidence="1">15L</strain>
    </source>
</reference>